<keyword evidence="1" id="KW-0812">Transmembrane</keyword>
<organism evidence="2 3">
    <name type="scientific">Aureobasidium pullulans EXF-150</name>
    <dbReference type="NCBI Taxonomy" id="1043002"/>
    <lineage>
        <taxon>Eukaryota</taxon>
        <taxon>Fungi</taxon>
        <taxon>Dikarya</taxon>
        <taxon>Ascomycota</taxon>
        <taxon>Pezizomycotina</taxon>
        <taxon>Dothideomycetes</taxon>
        <taxon>Dothideomycetidae</taxon>
        <taxon>Dothideales</taxon>
        <taxon>Saccotheciaceae</taxon>
        <taxon>Aureobasidium</taxon>
    </lineage>
</organism>
<evidence type="ECO:0000313" key="3">
    <source>
        <dbReference type="Proteomes" id="UP000030706"/>
    </source>
</evidence>
<evidence type="ECO:0000313" key="2">
    <source>
        <dbReference type="EMBL" id="KEQ82615.1"/>
    </source>
</evidence>
<dbReference type="GeneID" id="40752483"/>
<dbReference type="HOGENOM" id="CLU_2183429_0_0_1"/>
<dbReference type="AlphaFoldDB" id="A0A074XAU3"/>
<gene>
    <name evidence="2" type="ORF">M438DRAFT_54793</name>
</gene>
<dbReference type="EMBL" id="KL584987">
    <property type="protein sequence ID" value="KEQ82615.1"/>
    <property type="molecule type" value="Genomic_DNA"/>
</dbReference>
<evidence type="ECO:0000256" key="1">
    <source>
        <dbReference type="SAM" id="Phobius"/>
    </source>
</evidence>
<keyword evidence="1" id="KW-1133">Transmembrane helix</keyword>
<dbReference type="Proteomes" id="UP000030706">
    <property type="component" value="Unassembled WGS sequence"/>
</dbReference>
<sequence length="109" mass="11947">MMFKDSDLSSESSQLSGSLWTNTPIPISSCLLIGVNFAVLRRGECASSRRGARFALEQRDLSACRGVSLDSASKCKVPFHDVFMSAAEADFDAFIQYITNVSADHLCWC</sequence>
<keyword evidence="3" id="KW-1185">Reference proteome</keyword>
<reference evidence="2 3" key="1">
    <citation type="journal article" date="2014" name="BMC Genomics">
        <title>Genome sequencing of four Aureobasidium pullulans varieties: biotechnological potential, stress tolerance, and description of new species.</title>
        <authorList>
            <person name="Gostin Ar C."/>
            <person name="Ohm R.A."/>
            <person name="Kogej T."/>
            <person name="Sonjak S."/>
            <person name="Turk M."/>
            <person name="Zajc J."/>
            <person name="Zalar P."/>
            <person name="Grube M."/>
            <person name="Sun H."/>
            <person name="Han J."/>
            <person name="Sharma A."/>
            <person name="Chiniquy J."/>
            <person name="Ngan C.Y."/>
            <person name="Lipzen A."/>
            <person name="Barry K."/>
            <person name="Grigoriev I.V."/>
            <person name="Gunde-Cimerman N."/>
        </authorList>
    </citation>
    <scope>NUCLEOTIDE SEQUENCE [LARGE SCALE GENOMIC DNA]</scope>
    <source>
        <strain evidence="2 3">EXF-150</strain>
    </source>
</reference>
<accession>A0A074XAU3</accession>
<dbReference type="RefSeq" id="XP_029758802.1">
    <property type="nucleotide sequence ID" value="XM_029910177.1"/>
</dbReference>
<keyword evidence="1" id="KW-0472">Membrane</keyword>
<proteinExistence type="predicted"/>
<feature type="transmembrane region" description="Helical" evidence="1">
    <location>
        <begin position="20"/>
        <end position="40"/>
    </location>
</feature>
<name>A0A074XAU3_AURPU</name>
<protein>
    <submittedName>
        <fullName evidence="2">Uncharacterized protein</fullName>
    </submittedName>
</protein>